<dbReference type="FunFam" id="3.40.50.1820:FF:000002">
    <property type="entry name" value="S-formylglutathione hydrolase"/>
    <property type="match status" value="1"/>
</dbReference>
<dbReference type="Gene3D" id="3.40.50.1820">
    <property type="entry name" value="alpha/beta hydrolase"/>
    <property type="match status" value="1"/>
</dbReference>
<dbReference type="STRING" id="1344418.A0A1D2VMG3"/>
<evidence type="ECO:0000256" key="2">
    <source>
        <dbReference type="ARBA" id="ARBA00012479"/>
    </source>
</evidence>
<name>A0A1D2VMG3_9ASCO</name>
<dbReference type="AlphaFoldDB" id="A0A1D2VMG3"/>
<evidence type="ECO:0000313" key="8">
    <source>
        <dbReference type="EMBL" id="ODV62808.1"/>
    </source>
</evidence>
<dbReference type="GO" id="GO:0005829">
    <property type="term" value="C:cytosol"/>
    <property type="evidence" value="ECO:0007669"/>
    <property type="project" value="EnsemblFungi"/>
</dbReference>
<feature type="active site" description="Charge relay system" evidence="6">
    <location>
        <position position="275"/>
    </location>
</feature>
<feature type="active site" description="Charge relay system" evidence="6">
    <location>
        <position position="235"/>
    </location>
</feature>
<dbReference type="GO" id="GO:0046294">
    <property type="term" value="P:formaldehyde catabolic process"/>
    <property type="evidence" value="ECO:0007669"/>
    <property type="project" value="EnsemblFungi"/>
</dbReference>
<evidence type="ECO:0000256" key="5">
    <source>
        <dbReference type="ARBA" id="ARBA00022801"/>
    </source>
</evidence>
<feature type="active site" description="Charge relay system" evidence="6">
    <location>
        <position position="153"/>
    </location>
</feature>
<dbReference type="GO" id="GO:0052689">
    <property type="term" value="F:carboxylic ester hydrolase activity"/>
    <property type="evidence" value="ECO:0007669"/>
    <property type="project" value="UniProtKB-KW"/>
</dbReference>
<proteinExistence type="inferred from homology"/>
<dbReference type="SUPFAM" id="SSF53474">
    <property type="entry name" value="alpha/beta-Hydrolases"/>
    <property type="match status" value="1"/>
</dbReference>
<dbReference type="EMBL" id="KV454476">
    <property type="protein sequence ID" value="ODV62808.1"/>
    <property type="molecule type" value="Genomic_DNA"/>
</dbReference>
<reference evidence="9" key="1">
    <citation type="submission" date="2016-05" db="EMBL/GenBank/DDBJ databases">
        <title>Comparative genomics of biotechnologically important yeasts.</title>
        <authorList>
            <consortium name="DOE Joint Genome Institute"/>
            <person name="Riley R."/>
            <person name="Haridas S."/>
            <person name="Wolfe K.H."/>
            <person name="Lopes M.R."/>
            <person name="Hittinger C.T."/>
            <person name="Goker M."/>
            <person name="Salamov A."/>
            <person name="Wisecaver J."/>
            <person name="Long T.M."/>
            <person name="Aerts A.L."/>
            <person name="Barry K."/>
            <person name="Choi C."/>
            <person name="Clum A."/>
            <person name="Coughlan A.Y."/>
            <person name="Deshpande S."/>
            <person name="Douglass A.P."/>
            <person name="Hanson S.J."/>
            <person name="Klenk H.-P."/>
            <person name="Labutti K."/>
            <person name="Lapidus A."/>
            <person name="Lindquist E."/>
            <person name="Lipzen A."/>
            <person name="Meier-Kolthoff J.P."/>
            <person name="Ohm R.A."/>
            <person name="Otillar R.P."/>
            <person name="Pangilinan J."/>
            <person name="Peng Y."/>
            <person name="Rokas A."/>
            <person name="Rosa C.A."/>
            <person name="Scheuner C."/>
            <person name="Sibirny A.A."/>
            <person name="Slot J.C."/>
            <person name="Stielow J.B."/>
            <person name="Sun H."/>
            <person name="Kurtzman C.P."/>
            <person name="Blackwell M."/>
            <person name="Grigoriev I.V."/>
            <person name="Jeffries T.W."/>
        </authorList>
    </citation>
    <scope>NUCLEOTIDE SEQUENCE [LARGE SCALE GENOMIC DNA]</scope>
    <source>
        <strain evidence="9">DSM 1968</strain>
    </source>
</reference>
<dbReference type="OrthoDB" id="420518at2759"/>
<dbReference type="InterPro" id="IPR014186">
    <property type="entry name" value="S-formylglutathione_hydrol"/>
</dbReference>
<dbReference type="GeneID" id="30966258"/>
<dbReference type="RefSeq" id="XP_020049115.1">
    <property type="nucleotide sequence ID" value="XM_020192622.1"/>
</dbReference>
<dbReference type="PANTHER" id="PTHR10061:SF0">
    <property type="entry name" value="S-FORMYLGLUTATHIONE HYDROLASE"/>
    <property type="match status" value="1"/>
</dbReference>
<keyword evidence="9" id="KW-1185">Reference proteome</keyword>
<dbReference type="InterPro" id="IPR000801">
    <property type="entry name" value="Esterase-like"/>
</dbReference>
<organism evidence="8 9">
    <name type="scientific">Ascoidea rubescens DSM 1968</name>
    <dbReference type="NCBI Taxonomy" id="1344418"/>
    <lineage>
        <taxon>Eukaryota</taxon>
        <taxon>Fungi</taxon>
        <taxon>Dikarya</taxon>
        <taxon>Ascomycota</taxon>
        <taxon>Saccharomycotina</taxon>
        <taxon>Saccharomycetes</taxon>
        <taxon>Ascoideaceae</taxon>
        <taxon>Ascoidea</taxon>
    </lineage>
</organism>
<evidence type="ECO:0000313" key="9">
    <source>
        <dbReference type="Proteomes" id="UP000095038"/>
    </source>
</evidence>
<keyword evidence="5 7" id="KW-0378">Hydrolase</keyword>
<comment type="function">
    <text evidence="7">Serine hydrolase involved in the detoxification of formaldehyde.</text>
</comment>
<dbReference type="EC" id="3.1.2.12" evidence="2 7"/>
<keyword evidence="4 7" id="KW-0719">Serine esterase</keyword>
<evidence type="ECO:0000256" key="3">
    <source>
        <dbReference type="ARBA" id="ARBA00016774"/>
    </source>
</evidence>
<comment type="subcellular location">
    <subcellularLocation>
        <location evidence="7">Cytoplasm</location>
    </subcellularLocation>
</comment>
<dbReference type="NCBIfam" id="TIGR02821">
    <property type="entry name" value="fghA_ester_D"/>
    <property type="match status" value="1"/>
</dbReference>
<dbReference type="InParanoid" id="A0A1D2VMG3"/>
<protein>
    <recommendedName>
        <fullName evidence="3 7">S-formylglutathione hydrolase</fullName>
        <ecNumber evidence="2 7">3.1.2.12</ecNumber>
    </recommendedName>
</protein>
<keyword evidence="7" id="KW-0963">Cytoplasm</keyword>
<evidence type="ECO:0000256" key="7">
    <source>
        <dbReference type="RuleBase" id="RU363068"/>
    </source>
</evidence>
<dbReference type="FunCoup" id="A0A1D2VMG3">
    <property type="interactions" value="693"/>
</dbReference>
<comment type="similarity">
    <text evidence="1 7">Belongs to the esterase D family.</text>
</comment>
<evidence type="ECO:0000256" key="1">
    <source>
        <dbReference type="ARBA" id="ARBA00005622"/>
    </source>
</evidence>
<sequence length="299" mass="33754">MSALKVEAEIYNFGGRLLKLSHESLVNNCSMGVNLYLPKQYYEGKTKIPVLFYLAGLTCTPANGSEKAFFQPYADKYGFAVVFPDTSPRGVKIEGDDETWSFGTGAGFYVDAVQEKWKKNYNMYSYILKELPTLLKTKYTQLDFDNKSITGHSMGGYGAIMFFLRNPNEFKSCSAFAPILNPSKTNWGIKCFGGYLGESESDKKLWEKYDPAEIISSNSYKGPVVPILIHQGVNDPFYKVKGDYDYLTPNEFLEKIKGSNYEKDVTLKFVDGFDHSYFFISSFSGEHAAHHAKYLGLLD</sequence>
<dbReference type="GO" id="GO:0018738">
    <property type="term" value="F:S-formylglutathione hydrolase activity"/>
    <property type="evidence" value="ECO:0007669"/>
    <property type="project" value="UniProtKB-EC"/>
</dbReference>
<dbReference type="InterPro" id="IPR029058">
    <property type="entry name" value="AB_hydrolase_fold"/>
</dbReference>
<dbReference type="Pfam" id="PF00756">
    <property type="entry name" value="Esterase"/>
    <property type="match status" value="1"/>
</dbReference>
<comment type="catalytic activity">
    <reaction evidence="7">
        <text>S-formylglutathione + H2O = formate + glutathione + H(+)</text>
        <dbReference type="Rhea" id="RHEA:14961"/>
        <dbReference type="ChEBI" id="CHEBI:15377"/>
        <dbReference type="ChEBI" id="CHEBI:15378"/>
        <dbReference type="ChEBI" id="CHEBI:15740"/>
        <dbReference type="ChEBI" id="CHEBI:57688"/>
        <dbReference type="ChEBI" id="CHEBI:57925"/>
        <dbReference type="EC" id="3.1.2.12"/>
    </reaction>
</comment>
<accession>A0A1D2VMG3</accession>
<gene>
    <name evidence="8" type="ORF">ASCRUDRAFT_74273</name>
</gene>
<dbReference type="Proteomes" id="UP000095038">
    <property type="component" value="Unassembled WGS sequence"/>
</dbReference>
<dbReference type="PANTHER" id="PTHR10061">
    <property type="entry name" value="S-FORMYLGLUTATHIONE HYDROLASE"/>
    <property type="match status" value="1"/>
</dbReference>
<evidence type="ECO:0000256" key="6">
    <source>
        <dbReference type="PIRSR" id="PIRSR614186-1"/>
    </source>
</evidence>
<evidence type="ECO:0000256" key="4">
    <source>
        <dbReference type="ARBA" id="ARBA00022487"/>
    </source>
</evidence>